<dbReference type="OrthoDB" id="9761531at2"/>
<evidence type="ECO:0000256" key="3">
    <source>
        <dbReference type="ARBA" id="ARBA00048505"/>
    </source>
</evidence>
<dbReference type="SMART" id="SM00849">
    <property type="entry name" value="Lactamase_B"/>
    <property type="match status" value="1"/>
</dbReference>
<dbReference type="Pfam" id="PF21221">
    <property type="entry name" value="B_lactamase-like_C"/>
    <property type="match status" value="1"/>
</dbReference>
<comment type="function">
    <text evidence="2">Counteracts the endogenous Pycsar antiviral defense system. Phosphodiesterase that enables metal-dependent hydrolysis of host cyclic nucleotide Pycsar defense signals such as cCMP and cUMP.</text>
</comment>
<comment type="caution">
    <text evidence="5">The sequence shown here is derived from an EMBL/GenBank/DDBJ whole genome shotgun (WGS) entry which is preliminary data.</text>
</comment>
<gene>
    <name evidence="5" type="ORF">DFP94_104271</name>
</gene>
<dbReference type="EMBL" id="QPJW01000004">
    <property type="protein sequence ID" value="RCX19816.1"/>
    <property type="molecule type" value="Genomic_DNA"/>
</dbReference>
<dbReference type="PANTHER" id="PTHR23131:SF4">
    <property type="entry name" value="METALLO-BETA-LACTAMASE SUPERFAMILY POTEIN"/>
    <property type="match status" value="1"/>
</dbReference>
<dbReference type="InterPro" id="IPR036388">
    <property type="entry name" value="WH-like_DNA-bd_sf"/>
</dbReference>
<organism evidence="5 6">
    <name type="scientific">Fontibacillus phaseoli</name>
    <dbReference type="NCBI Taxonomy" id="1416533"/>
    <lineage>
        <taxon>Bacteria</taxon>
        <taxon>Bacillati</taxon>
        <taxon>Bacillota</taxon>
        <taxon>Bacilli</taxon>
        <taxon>Bacillales</taxon>
        <taxon>Paenibacillaceae</taxon>
        <taxon>Fontibacillus</taxon>
    </lineage>
</organism>
<dbReference type="RefSeq" id="WP_114497057.1">
    <property type="nucleotide sequence ID" value="NZ_QPJW01000004.1"/>
</dbReference>
<dbReference type="PANTHER" id="PTHR23131">
    <property type="entry name" value="ENDORIBONUCLEASE LACTB2"/>
    <property type="match status" value="1"/>
</dbReference>
<dbReference type="InterPro" id="IPR048933">
    <property type="entry name" value="B_lactamase-like_C"/>
</dbReference>
<comment type="catalytic activity">
    <reaction evidence="1">
        <text>3',5'-cyclic CMP + H2O = CMP + H(+)</text>
        <dbReference type="Rhea" id="RHEA:72675"/>
        <dbReference type="ChEBI" id="CHEBI:15377"/>
        <dbReference type="ChEBI" id="CHEBI:15378"/>
        <dbReference type="ChEBI" id="CHEBI:58003"/>
        <dbReference type="ChEBI" id="CHEBI:60377"/>
    </reaction>
    <physiologicalReaction direction="left-to-right" evidence="1">
        <dbReference type="Rhea" id="RHEA:72676"/>
    </physiologicalReaction>
</comment>
<evidence type="ECO:0000313" key="5">
    <source>
        <dbReference type="EMBL" id="RCX19816.1"/>
    </source>
</evidence>
<name>A0A369BGX4_9BACL</name>
<protein>
    <submittedName>
        <fullName evidence="5">Glyoxylase-like metal-dependent hydrolase (Beta-lactamase superfamily II)</fullName>
    </submittedName>
</protein>
<dbReference type="InterPro" id="IPR001279">
    <property type="entry name" value="Metallo-B-lactamas"/>
</dbReference>
<evidence type="ECO:0000256" key="1">
    <source>
        <dbReference type="ARBA" id="ARBA00034221"/>
    </source>
</evidence>
<keyword evidence="5" id="KW-0378">Hydrolase</keyword>
<accession>A0A369BGX4</accession>
<dbReference type="SUPFAM" id="SSF56281">
    <property type="entry name" value="Metallo-hydrolase/oxidoreductase"/>
    <property type="match status" value="1"/>
</dbReference>
<feature type="domain" description="Metallo-beta-lactamase" evidence="4">
    <location>
        <begin position="27"/>
        <end position="240"/>
    </location>
</feature>
<dbReference type="Proteomes" id="UP000253090">
    <property type="component" value="Unassembled WGS sequence"/>
</dbReference>
<dbReference type="InterPro" id="IPR036866">
    <property type="entry name" value="RibonucZ/Hydroxyglut_hydro"/>
</dbReference>
<keyword evidence="6" id="KW-1185">Reference proteome</keyword>
<dbReference type="Gene3D" id="3.60.15.10">
    <property type="entry name" value="Ribonuclease Z/Hydroxyacylglutathione hydrolase-like"/>
    <property type="match status" value="1"/>
</dbReference>
<dbReference type="CDD" id="cd07725">
    <property type="entry name" value="TTHA1429-like_MBL-fold"/>
    <property type="match status" value="1"/>
</dbReference>
<dbReference type="GO" id="GO:0016787">
    <property type="term" value="F:hydrolase activity"/>
    <property type="evidence" value="ECO:0007669"/>
    <property type="project" value="UniProtKB-KW"/>
</dbReference>
<reference evidence="5 6" key="1">
    <citation type="submission" date="2018-07" db="EMBL/GenBank/DDBJ databases">
        <title>Genomic Encyclopedia of Type Strains, Phase III (KMG-III): the genomes of soil and plant-associated and newly described type strains.</title>
        <authorList>
            <person name="Whitman W."/>
        </authorList>
    </citation>
    <scope>NUCLEOTIDE SEQUENCE [LARGE SCALE GENOMIC DNA]</scope>
    <source>
        <strain evidence="5 6">CECT 8333</strain>
    </source>
</reference>
<dbReference type="AlphaFoldDB" id="A0A369BGX4"/>
<evidence type="ECO:0000259" key="4">
    <source>
        <dbReference type="SMART" id="SM00849"/>
    </source>
</evidence>
<dbReference type="InterPro" id="IPR050662">
    <property type="entry name" value="Sec-metab_biosynth-thioest"/>
</dbReference>
<dbReference type="Gene3D" id="1.10.10.10">
    <property type="entry name" value="Winged helix-like DNA-binding domain superfamily/Winged helix DNA-binding domain"/>
    <property type="match status" value="1"/>
</dbReference>
<dbReference type="Pfam" id="PF00753">
    <property type="entry name" value="Lactamase_B"/>
    <property type="match status" value="1"/>
</dbReference>
<evidence type="ECO:0000256" key="2">
    <source>
        <dbReference type="ARBA" id="ARBA00034301"/>
    </source>
</evidence>
<sequence>MSAADILSWEPEELTRVRISMAPPLRWVNSYLLRGDEGVTIVDPGPRSQVTEEEWRTAWNELGMTPSDISGIVLTHHHPDHYGLAGYLQSLSGAQVFMSRRAHEESMRMWGEGSGMNEALLQLYCKHGMPRVWYEQLPLHLESFLPEVTPDPVVTYLAEGETIVMGGRNWTGIESAGHAPGHLSFYDPERRLMLCGDAVLPQISPNVSLLPGSDPQPLKSFLDSLIKLGAYEVDKAFPGHRNPFPHFAERTRALLAHHEERLDRIEAILAERDVTGFDVCAALFGLELGIHQMRFAMSETLAHLTELVRRGRAAEIGNPDGSRVFRIQGRHESSAK</sequence>
<comment type="catalytic activity">
    <reaction evidence="3">
        <text>3',5'-cyclic UMP + H2O = UMP + H(+)</text>
        <dbReference type="Rhea" id="RHEA:70575"/>
        <dbReference type="ChEBI" id="CHEBI:15377"/>
        <dbReference type="ChEBI" id="CHEBI:15378"/>
        <dbReference type="ChEBI" id="CHEBI:57865"/>
        <dbReference type="ChEBI" id="CHEBI:184387"/>
    </reaction>
    <physiologicalReaction direction="left-to-right" evidence="3">
        <dbReference type="Rhea" id="RHEA:70576"/>
    </physiologicalReaction>
</comment>
<evidence type="ECO:0000313" key="6">
    <source>
        <dbReference type="Proteomes" id="UP000253090"/>
    </source>
</evidence>
<proteinExistence type="predicted"/>